<feature type="transmembrane region" description="Helical" evidence="7">
    <location>
        <begin position="119"/>
        <end position="141"/>
    </location>
</feature>
<dbReference type="Gene3D" id="1.10.3720.10">
    <property type="entry name" value="MetI-like"/>
    <property type="match status" value="1"/>
</dbReference>
<evidence type="ECO:0000256" key="4">
    <source>
        <dbReference type="ARBA" id="ARBA00022692"/>
    </source>
</evidence>
<dbReference type="CDD" id="cd06261">
    <property type="entry name" value="TM_PBP2"/>
    <property type="match status" value="1"/>
</dbReference>
<dbReference type="AlphaFoldDB" id="A0A4Q7P345"/>
<keyword evidence="9" id="KW-0762">Sugar transport</keyword>
<dbReference type="OrthoDB" id="42615at2"/>
<name>A0A4Q7P345_9FIRM</name>
<dbReference type="InterPro" id="IPR000515">
    <property type="entry name" value="MetI-like"/>
</dbReference>
<dbReference type="RefSeq" id="WP_130435693.1">
    <property type="nucleotide sequence ID" value="NZ_SGXF01000005.1"/>
</dbReference>
<reference evidence="9 10" key="1">
    <citation type="submission" date="2019-02" db="EMBL/GenBank/DDBJ databases">
        <title>Genomic Encyclopedia of Type Strains, Phase IV (KMG-IV): sequencing the most valuable type-strain genomes for metagenomic binning, comparative biology and taxonomic classification.</title>
        <authorList>
            <person name="Goeker M."/>
        </authorList>
    </citation>
    <scope>NUCLEOTIDE SEQUENCE [LARGE SCALE GENOMIC DNA]</scope>
    <source>
        <strain evidence="9 10">DSM 29486</strain>
    </source>
</reference>
<proteinExistence type="inferred from homology"/>
<evidence type="ECO:0000259" key="8">
    <source>
        <dbReference type="PROSITE" id="PS50928"/>
    </source>
</evidence>
<organism evidence="9 10">
    <name type="scientific">Cuneatibacter caecimuris</name>
    <dbReference type="NCBI Taxonomy" id="1796618"/>
    <lineage>
        <taxon>Bacteria</taxon>
        <taxon>Bacillati</taxon>
        <taxon>Bacillota</taxon>
        <taxon>Clostridia</taxon>
        <taxon>Lachnospirales</taxon>
        <taxon>Lachnospiraceae</taxon>
        <taxon>Cuneatibacter</taxon>
    </lineage>
</organism>
<evidence type="ECO:0000256" key="7">
    <source>
        <dbReference type="RuleBase" id="RU363032"/>
    </source>
</evidence>
<dbReference type="InterPro" id="IPR035906">
    <property type="entry name" value="MetI-like_sf"/>
</dbReference>
<keyword evidence="4 7" id="KW-0812">Transmembrane</keyword>
<dbReference type="PANTHER" id="PTHR30193">
    <property type="entry name" value="ABC TRANSPORTER PERMEASE PROTEIN"/>
    <property type="match status" value="1"/>
</dbReference>
<evidence type="ECO:0000256" key="2">
    <source>
        <dbReference type="ARBA" id="ARBA00022448"/>
    </source>
</evidence>
<dbReference type="GO" id="GO:0055085">
    <property type="term" value="P:transmembrane transport"/>
    <property type="evidence" value="ECO:0007669"/>
    <property type="project" value="InterPro"/>
</dbReference>
<keyword evidence="5 7" id="KW-1133">Transmembrane helix</keyword>
<dbReference type="EMBL" id="SGXF01000005">
    <property type="protein sequence ID" value="RZS94057.1"/>
    <property type="molecule type" value="Genomic_DNA"/>
</dbReference>
<feature type="transmembrane region" description="Helical" evidence="7">
    <location>
        <begin position="86"/>
        <end position="107"/>
    </location>
</feature>
<dbReference type="GO" id="GO:0005886">
    <property type="term" value="C:plasma membrane"/>
    <property type="evidence" value="ECO:0007669"/>
    <property type="project" value="UniProtKB-SubCell"/>
</dbReference>
<dbReference type="InterPro" id="IPR051393">
    <property type="entry name" value="ABC_transporter_permease"/>
</dbReference>
<evidence type="ECO:0000256" key="5">
    <source>
        <dbReference type="ARBA" id="ARBA00022989"/>
    </source>
</evidence>
<dbReference type="PROSITE" id="PS50928">
    <property type="entry name" value="ABC_TM1"/>
    <property type="match status" value="1"/>
</dbReference>
<comment type="subcellular location">
    <subcellularLocation>
        <location evidence="1 7">Cell membrane</location>
        <topology evidence="1 7">Multi-pass membrane protein</topology>
    </subcellularLocation>
</comment>
<accession>A0A4Q7P345</accession>
<feature type="transmembrane region" description="Helical" evidence="7">
    <location>
        <begin position="25"/>
        <end position="45"/>
    </location>
</feature>
<dbReference type="PANTHER" id="PTHR30193:SF37">
    <property type="entry name" value="INNER MEMBRANE ABC TRANSPORTER PERMEASE PROTEIN YCJO"/>
    <property type="match status" value="1"/>
</dbReference>
<keyword evidence="2 7" id="KW-0813">Transport</keyword>
<evidence type="ECO:0000313" key="9">
    <source>
        <dbReference type="EMBL" id="RZS94057.1"/>
    </source>
</evidence>
<dbReference type="Proteomes" id="UP000292927">
    <property type="component" value="Unassembled WGS sequence"/>
</dbReference>
<comment type="caution">
    <text evidence="9">The sequence shown here is derived from an EMBL/GenBank/DDBJ whole genome shotgun (WGS) entry which is preliminary data.</text>
</comment>
<keyword evidence="10" id="KW-1185">Reference proteome</keyword>
<evidence type="ECO:0000256" key="1">
    <source>
        <dbReference type="ARBA" id="ARBA00004651"/>
    </source>
</evidence>
<comment type="similarity">
    <text evidence="7">Belongs to the binding-protein-dependent transport system permease family.</text>
</comment>
<feature type="transmembrane region" description="Helical" evidence="7">
    <location>
        <begin position="221"/>
        <end position="241"/>
    </location>
</feature>
<keyword evidence="6 7" id="KW-0472">Membrane</keyword>
<feature type="domain" description="ABC transmembrane type-1" evidence="8">
    <location>
        <begin position="82"/>
        <end position="294"/>
    </location>
</feature>
<evidence type="ECO:0000256" key="3">
    <source>
        <dbReference type="ARBA" id="ARBA00022475"/>
    </source>
</evidence>
<protein>
    <submittedName>
        <fullName evidence="9">Multiple sugar transport system permease protein</fullName>
    </submittedName>
</protein>
<sequence>MDAAVQVKVKRRKLNSYKKAQRNTAILFLIPNFLGFLIFIVYPVLKSLYISFFNWDGLGNAEFIGIQNYVRLFQDSTFRISFWNNIHYTLVTVPLSIFLGILIALLMNTKIKGIQVFRVIYFLPQITSMVAIGIVWTTVLANYGPVNQFLMTFGMENPPQWLSSTQWALISVEIVSIWRSMGYNAVILLAGLQGINAELYEAAKIDGAGVFKRFTKVTIPMLSPTIFLCLVMQMIGSFQVFDTIMAMTQGGPGRATNVLTYYIYQRAFVDWRFGYASAVAYVLFAIILVFTLIQFIGQRKWVNY</sequence>
<evidence type="ECO:0000313" key="10">
    <source>
        <dbReference type="Proteomes" id="UP000292927"/>
    </source>
</evidence>
<feature type="transmembrane region" description="Helical" evidence="7">
    <location>
        <begin position="273"/>
        <end position="296"/>
    </location>
</feature>
<dbReference type="SUPFAM" id="SSF160964">
    <property type="entry name" value="MalF N-terminal region-like"/>
    <property type="match status" value="1"/>
</dbReference>
<gene>
    <name evidence="9" type="ORF">EV209_2423</name>
</gene>
<evidence type="ECO:0000256" key="6">
    <source>
        <dbReference type="ARBA" id="ARBA00023136"/>
    </source>
</evidence>
<dbReference type="Pfam" id="PF00528">
    <property type="entry name" value="BPD_transp_1"/>
    <property type="match status" value="1"/>
</dbReference>
<keyword evidence="3" id="KW-1003">Cell membrane</keyword>
<dbReference type="SUPFAM" id="SSF161098">
    <property type="entry name" value="MetI-like"/>
    <property type="match status" value="1"/>
</dbReference>